<gene>
    <name evidence="1" type="ORF">BBN63_05650</name>
</gene>
<dbReference type="Gene3D" id="3.30.70.100">
    <property type="match status" value="1"/>
</dbReference>
<proteinExistence type="predicted"/>
<dbReference type="Proteomes" id="UP000189677">
    <property type="component" value="Chromosome"/>
</dbReference>
<accession>A0A1U9QNF9</accession>
<reference evidence="1 2" key="1">
    <citation type="submission" date="2016-11" db="EMBL/GenBank/DDBJ databases">
        <title>Complete genome sequence of Streptomyces niveus SCSIO 3406.</title>
        <authorList>
            <person name="Zhu Q."/>
            <person name="Cheng W."/>
            <person name="Song Y."/>
            <person name="Li Q."/>
            <person name="Ju J."/>
        </authorList>
    </citation>
    <scope>NUCLEOTIDE SEQUENCE [LARGE SCALE GENOMIC DNA]</scope>
    <source>
        <strain evidence="1 2">SCSIO 3406</strain>
    </source>
</reference>
<evidence type="ECO:0000313" key="2">
    <source>
        <dbReference type="Proteomes" id="UP000189677"/>
    </source>
</evidence>
<dbReference type="OrthoDB" id="163010at2"/>
<dbReference type="AlphaFoldDB" id="A0A1U9QNF9"/>
<name>A0A1U9QNF9_STRNV</name>
<dbReference type="InterPro" id="IPR011008">
    <property type="entry name" value="Dimeric_a/b-barrel"/>
</dbReference>
<dbReference type="SUPFAM" id="SSF54909">
    <property type="entry name" value="Dimeric alpha+beta barrel"/>
    <property type="match status" value="1"/>
</dbReference>
<sequence>MSVHSFRAKIKPAKIAEMEEAGDKMFAAIAAARPEGVRYAWTKLEDGETYVFLVEFENDDNTPLLAVPAFKEVMATLKSEWIAEPLVVERLTPIGSYKLF</sequence>
<dbReference type="KEGG" id="snw:BBN63_05650"/>
<evidence type="ECO:0008006" key="3">
    <source>
        <dbReference type="Google" id="ProtNLM"/>
    </source>
</evidence>
<dbReference type="RefSeq" id="WP_078074329.1">
    <property type="nucleotide sequence ID" value="NZ_CP018047.1"/>
</dbReference>
<protein>
    <recommendedName>
        <fullName evidence="3">ABM domain-containing protein</fullName>
    </recommendedName>
</protein>
<evidence type="ECO:0000313" key="1">
    <source>
        <dbReference type="EMBL" id="AQU65804.1"/>
    </source>
</evidence>
<dbReference type="EMBL" id="CP018047">
    <property type="protein sequence ID" value="AQU65804.1"/>
    <property type="molecule type" value="Genomic_DNA"/>
</dbReference>
<keyword evidence="2" id="KW-1185">Reference proteome</keyword>
<organism evidence="1 2">
    <name type="scientific">Streptomyces niveus</name>
    <name type="common">Streptomyces spheroides</name>
    <dbReference type="NCBI Taxonomy" id="193462"/>
    <lineage>
        <taxon>Bacteria</taxon>
        <taxon>Bacillati</taxon>
        <taxon>Actinomycetota</taxon>
        <taxon>Actinomycetes</taxon>
        <taxon>Kitasatosporales</taxon>
        <taxon>Streptomycetaceae</taxon>
        <taxon>Streptomyces</taxon>
    </lineage>
</organism>